<feature type="transmembrane region" description="Helical" evidence="7">
    <location>
        <begin position="27"/>
        <end position="48"/>
    </location>
</feature>
<feature type="compositionally biased region" description="Polar residues" evidence="6">
    <location>
        <begin position="285"/>
        <end position="295"/>
    </location>
</feature>
<dbReference type="EMBL" id="LHPM01000018">
    <property type="protein sequence ID" value="OAL63536.1"/>
    <property type="molecule type" value="Genomic_DNA"/>
</dbReference>
<feature type="transmembrane region" description="Helical" evidence="7">
    <location>
        <begin position="102"/>
        <end position="127"/>
    </location>
</feature>
<evidence type="ECO:0000256" key="1">
    <source>
        <dbReference type="ARBA" id="ARBA00004141"/>
    </source>
</evidence>
<dbReference type="Pfam" id="PF20684">
    <property type="entry name" value="Fung_rhodopsin"/>
    <property type="match status" value="1"/>
</dbReference>
<dbReference type="InterPro" id="IPR052337">
    <property type="entry name" value="SAT4-like"/>
</dbReference>
<comment type="similarity">
    <text evidence="5">Belongs to the SAT4 family.</text>
</comment>
<evidence type="ECO:0000313" key="10">
    <source>
        <dbReference type="Proteomes" id="UP000243015"/>
    </source>
</evidence>
<feature type="compositionally biased region" description="Basic and acidic residues" evidence="6">
    <location>
        <begin position="320"/>
        <end position="329"/>
    </location>
</feature>
<name>A0A178EUQ8_TRIRU</name>
<comment type="subcellular location">
    <subcellularLocation>
        <location evidence="1">Membrane</location>
        <topology evidence="1">Multi-pass membrane protein</topology>
    </subcellularLocation>
</comment>
<evidence type="ECO:0000259" key="8">
    <source>
        <dbReference type="Pfam" id="PF20684"/>
    </source>
</evidence>
<reference evidence="9 10" key="1">
    <citation type="submission" date="2016-05" db="EMBL/GenBank/DDBJ databases">
        <title>Genome sequencing of Trichophyton rubrum CMCC(F)T1i isolated from hair.</title>
        <authorList>
            <person name="Zhan P."/>
            <person name="Tao Y."/>
            <person name="Liu W."/>
        </authorList>
    </citation>
    <scope>NUCLEOTIDE SEQUENCE [LARGE SCALE GENOMIC DNA]</scope>
    <source>
        <strain evidence="10">CMCC(F)T1i</strain>
    </source>
</reference>
<sequence length="329" mass="37649">MRNPPPEVIKTWPKPNYVNPEYAGPELAIIGVTFTTLSIIVMSLRMYVRLHLRKAASWDDWLMVAAIPFLMGISASAIVSTRYGWGFHIWDFKFSQFRESRITSYICQLLFIPLMTLVKLSILASYLRFFTEKIYIRLAWIQVGLVLAWFVAFMVLMLIACISCVAGCVKSWYMYRTLVGTYDVTWEGYNVWVWTDLEINLAVICTSIPVLRPFAQKYFPNLGFKSNSSGSRYGSRWGSSNPSNGLGSGGIYKQQTIHQFVRSRQTEDEDDGGSTIALSPAEFPSTKTYPTSPRSYDSRGNDVRNPSRSGFRNEPAYNDYQKDRYNNYV</sequence>
<evidence type="ECO:0000256" key="2">
    <source>
        <dbReference type="ARBA" id="ARBA00022692"/>
    </source>
</evidence>
<evidence type="ECO:0000256" key="6">
    <source>
        <dbReference type="SAM" id="MobiDB-lite"/>
    </source>
</evidence>
<dbReference type="GO" id="GO:0016020">
    <property type="term" value="C:membrane"/>
    <property type="evidence" value="ECO:0007669"/>
    <property type="project" value="UniProtKB-SubCell"/>
</dbReference>
<dbReference type="VEuPathDB" id="FungiDB:TERG_00344"/>
<feature type="transmembrane region" description="Helical" evidence="7">
    <location>
        <begin position="60"/>
        <end position="82"/>
    </location>
</feature>
<comment type="caution">
    <text evidence="9">The sequence shown here is derived from an EMBL/GenBank/DDBJ whole genome shotgun (WGS) entry which is preliminary data.</text>
</comment>
<evidence type="ECO:0000256" key="3">
    <source>
        <dbReference type="ARBA" id="ARBA00022989"/>
    </source>
</evidence>
<evidence type="ECO:0000256" key="7">
    <source>
        <dbReference type="SAM" id="Phobius"/>
    </source>
</evidence>
<keyword evidence="3 7" id="KW-1133">Transmembrane helix</keyword>
<keyword evidence="4 7" id="KW-0472">Membrane</keyword>
<feature type="transmembrane region" description="Helical" evidence="7">
    <location>
        <begin position="139"/>
        <end position="160"/>
    </location>
</feature>
<accession>A0A178EUQ8</accession>
<evidence type="ECO:0000256" key="5">
    <source>
        <dbReference type="ARBA" id="ARBA00038359"/>
    </source>
</evidence>
<keyword evidence="2 7" id="KW-0812">Transmembrane</keyword>
<proteinExistence type="inferred from homology"/>
<feature type="domain" description="Rhodopsin" evidence="8">
    <location>
        <begin position="44"/>
        <end position="162"/>
    </location>
</feature>
<evidence type="ECO:0000256" key="4">
    <source>
        <dbReference type="ARBA" id="ARBA00023136"/>
    </source>
</evidence>
<feature type="region of interest" description="Disordered" evidence="6">
    <location>
        <begin position="262"/>
        <end position="329"/>
    </location>
</feature>
<dbReference type="PANTHER" id="PTHR33048">
    <property type="entry name" value="PTH11-LIKE INTEGRAL MEMBRANE PROTEIN (AFU_ORTHOLOGUE AFUA_5G11245)"/>
    <property type="match status" value="1"/>
</dbReference>
<gene>
    <name evidence="9" type="ORF">A7C99_5932</name>
</gene>
<organism evidence="9 10">
    <name type="scientific">Trichophyton rubrum</name>
    <name type="common">Athlete's foot fungus</name>
    <name type="synonym">Epidermophyton rubrum</name>
    <dbReference type="NCBI Taxonomy" id="5551"/>
    <lineage>
        <taxon>Eukaryota</taxon>
        <taxon>Fungi</taxon>
        <taxon>Dikarya</taxon>
        <taxon>Ascomycota</taxon>
        <taxon>Pezizomycotina</taxon>
        <taxon>Eurotiomycetes</taxon>
        <taxon>Eurotiomycetidae</taxon>
        <taxon>Onygenales</taxon>
        <taxon>Arthrodermataceae</taxon>
        <taxon>Trichophyton</taxon>
    </lineage>
</organism>
<dbReference type="AlphaFoldDB" id="A0A178EUQ8"/>
<dbReference type="Proteomes" id="UP000243015">
    <property type="component" value="Unassembled WGS sequence"/>
</dbReference>
<evidence type="ECO:0000313" key="9">
    <source>
        <dbReference type="EMBL" id="OAL63536.1"/>
    </source>
</evidence>
<dbReference type="InterPro" id="IPR049326">
    <property type="entry name" value="Rhodopsin_dom_fungi"/>
</dbReference>
<dbReference type="PANTHER" id="PTHR33048:SF129">
    <property type="entry name" value="INTEGRAL MEMBRANE PROTEIN-RELATED"/>
    <property type="match status" value="1"/>
</dbReference>
<protein>
    <recommendedName>
        <fullName evidence="8">Rhodopsin domain-containing protein</fullName>
    </recommendedName>
</protein>